<proteinExistence type="predicted"/>
<accession>A0A382BB30</accession>
<gene>
    <name evidence="1" type="ORF">METZ01_LOCUS163346</name>
</gene>
<name>A0A382BB30_9ZZZZ</name>
<reference evidence="1" key="1">
    <citation type="submission" date="2018-05" db="EMBL/GenBank/DDBJ databases">
        <authorList>
            <person name="Lanie J.A."/>
            <person name="Ng W.-L."/>
            <person name="Kazmierczak K.M."/>
            <person name="Andrzejewski T.M."/>
            <person name="Davidsen T.M."/>
            <person name="Wayne K.J."/>
            <person name="Tettelin H."/>
            <person name="Glass J.I."/>
            <person name="Rusch D."/>
            <person name="Podicherti R."/>
            <person name="Tsui H.-C.T."/>
            <person name="Winkler M.E."/>
        </authorList>
    </citation>
    <scope>NUCLEOTIDE SEQUENCE</scope>
</reference>
<organism evidence="1">
    <name type="scientific">marine metagenome</name>
    <dbReference type="NCBI Taxonomy" id="408172"/>
    <lineage>
        <taxon>unclassified sequences</taxon>
        <taxon>metagenomes</taxon>
        <taxon>ecological metagenomes</taxon>
    </lineage>
</organism>
<feature type="non-terminal residue" evidence="1">
    <location>
        <position position="33"/>
    </location>
</feature>
<sequence>MNCINLEVHAAGWTVLPDLFQYFESWSQYGTEC</sequence>
<dbReference type="AlphaFoldDB" id="A0A382BB30"/>
<evidence type="ECO:0000313" key="1">
    <source>
        <dbReference type="EMBL" id="SVB10492.1"/>
    </source>
</evidence>
<dbReference type="EMBL" id="UINC01028820">
    <property type="protein sequence ID" value="SVB10492.1"/>
    <property type="molecule type" value="Genomic_DNA"/>
</dbReference>
<protein>
    <submittedName>
        <fullName evidence="1">Uncharacterized protein</fullName>
    </submittedName>
</protein>